<evidence type="ECO:0000256" key="9">
    <source>
        <dbReference type="ARBA" id="ARBA00023163"/>
    </source>
</evidence>
<evidence type="ECO:0000256" key="10">
    <source>
        <dbReference type="ARBA" id="ARBA00024874"/>
    </source>
</evidence>
<keyword evidence="6" id="KW-0805">Transcription regulation</keyword>
<protein>
    <recommendedName>
        <fullName evidence="1">Mercuric resistance operon regulatory protein</fullName>
    </recommendedName>
</protein>
<evidence type="ECO:0000313" key="12">
    <source>
        <dbReference type="EMBL" id="WAR45971.1"/>
    </source>
</evidence>
<dbReference type="InterPro" id="IPR047057">
    <property type="entry name" value="MerR_fam"/>
</dbReference>
<evidence type="ECO:0000256" key="4">
    <source>
        <dbReference type="ARBA" id="ARBA00022723"/>
    </source>
</evidence>
<dbReference type="InterPro" id="IPR015358">
    <property type="entry name" value="Tscrpt_reg_MerR_DNA-bd"/>
</dbReference>
<keyword evidence="2" id="KW-0475">Mercuric resistance</keyword>
<dbReference type="InterPro" id="IPR011794">
    <property type="entry name" value="MerR"/>
</dbReference>
<evidence type="ECO:0000259" key="11">
    <source>
        <dbReference type="PROSITE" id="PS50937"/>
    </source>
</evidence>
<dbReference type="PROSITE" id="PS50937">
    <property type="entry name" value="HTH_MERR_2"/>
    <property type="match status" value="1"/>
</dbReference>
<sequence>MTVYKGHCCFTMKKNFKGSIMSPLTIGKLAKQTEVTIETIRHYQRIGLLTEPAKPHGGYRVYSADAITRIRFVKRAQQAGFTLKEIATLLSLDGAHCADVRQLAEQKCKQIDQQIRDLTALRQVLGSLVNNCQQTAPSAHCAILDAFIENASTQP</sequence>
<evidence type="ECO:0000256" key="3">
    <source>
        <dbReference type="ARBA" id="ARBA00022491"/>
    </source>
</evidence>
<keyword evidence="7 12" id="KW-0238">DNA-binding</keyword>
<evidence type="ECO:0000256" key="6">
    <source>
        <dbReference type="ARBA" id="ARBA00023015"/>
    </source>
</evidence>
<dbReference type="PANTHER" id="PTHR30204">
    <property type="entry name" value="REDOX-CYCLING DRUG-SENSING TRANSCRIPTIONAL ACTIVATOR SOXR"/>
    <property type="match status" value="1"/>
</dbReference>
<proteinExistence type="predicted"/>
<dbReference type="EMBL" id="CP113517">
    <property type="protein sequence ID" value="WAR45971.1"/>
    <property type="molecule type" value="Genomic_DNA"/>
</dbReference>
<evidence type="ECO:0000313" key="13">
    <source>
        <dbReference type="Proteomes" id="UP001162780"/>
    </source>
</evidence>
<dbReference type="Pfam" id="PF00376">
    <property type="entry name" value="MerR"/>
    <property type="match status" value="1"/>
</dbReference>
<evidence type="ECO:0000256" key="2">
    <source>
        <dbReference type="ARBA" id="ARBA00022466"/>
    </source>
</evidence>
<comment type="function">
    <text evidence="10">Mediates the mercuric-dependent induction of mercury resistance operon. In the absence of mercury MerR represses transcription by binding tightly to the mer operator region; when mercury is present the dimeric complex binds a single ion and becomes a potent transcriptional activator, while remaining bound to the mer site.</text>
</comment>
<reference evidence="12" key="1">
    <citation type="submission" date="2022-11" db="EMBL/GenBank/DDBJ databases">
        <title>Methylomonas rapida sp. nov., Carotenoid-Producing Obligate Methanotrophs with High Growth Characteristics and Biotechnological Potential.</title>
        <authorList>
            <person name="Tikhonova E.N."/>
            <person name="Suleimanov R.Z."/>
            <person name="Miroshnikov K."/>
            <person name="Oshkin I.Y."/>
            <person name="Belova S.E."/>
            <person name="Danilova O.V."/>
            <person name="Ashikhmin A."/>
            <person name="Konopkin A."/>
            <person name="But S.Y."/>
            <person name="Khmelenina V.N."/>
            <person name="Kuznetsov N."/>
            <person name="Pimenov N.V."/>
            <person name="Dedysh S.N."/>
        </authorList>
    </citation>
    <scope>NUCLEOTIDE SEQUENCE</scope>
    <source>
        <strain evidence="12">MP1</strain>
    </source>
</reference>
<dbReference type="GO" id="GO:0003677">
    <property type="term" value="F:DNA binding"/>
    <property type="evidence" value="ECO:0007669"/>
    <property type="project" value="UniProtKB-KW"/>
</dbReference>
<name>A0ABY7GN95_9GAMM</name>
<organism evidence="12 13">
    <name type="scientific">Methylomonas rapida</name>
    <dbReference type="NCBI Taxonomy" id="2963939"/>
    <lineage>
        <taxon>Bacteria</taxon>
        <taxon>Pseudomonadati</taxon>
        <taxon>Pseudomonadota</taxon>
        <taxon>Gammaproteobacteria</taxon>
        <taxon>Methylococcales</taxon>
        <taxon>Methylococcaceae</taxon>
        <taxon>Methylomonas</taxon>
    </lineage>
</organism>
<dbReference type="PRINTS" id="PR00040">
    <property type="entry name" value="HTHMERR"/>
</dbReference>
<dbReference type="Gene3D" id="1.10.1660.10">
    <property type="match status" value="1"/>
</dbReference>
<dbReference type="SUPFAM" id="SSF46955">
    <property type="entry name" value="Putative DNA-binding domain"/>
    <property type="match status" value="1"/>
</dbReference>
<dbReference type="CDD" id="cd04783">
    <property type="entry name" value="HTH_MerR1"/>
    <property type="match status" value="1"/>
</dbReference>
<dbReference type="PROSITE" id="PS00552">
    <property type="entry name" value="HTH_MERR_1"/>
    <property type="match status" value="1"/>
</dbReference>
<dbReference type="Pfam" id="PF09278">
    <property type="entry name" value="MerR-DNA-bind"/>
    <property type="match status" value="1"/>
</dbReference>
<evidence type="ECO:0000256" key="7">
    <source>
        <dbReference type="ARBA" id="ARBA00023125"/>
    </source>
</evidence>
<keyword evidence="3" id="KW-0678">Repressor</keyword>
<dbReference type="SMART" id="SM00422">
    <property type="entry name" value="HTH_MERR"/>
    <property type="match status" value="1"/>
</dbReference>
<accession>A0ABY7GN95</accession>
<gene>
    <name evidence="12" type="ORF">NM686_005480</name>
</gene>
<evidence type="ECO:0000256" key="1">
    <source>
        <dbReference type="ARBA" id="ARBA00017146"/>
    </source>
</evidence>
<evidence type="ECO:0000256" key="5">
    <source>
        <dbReference type="ARBA" id="ARBA00022914"/>
    </source>
</evidence>
<keyword evidence="13" id="KW-1185">Reference proteome</keyword>
<keyword evidence="8" id="KW-0010">Activator</keyword>
<keyword evidence="4" id="KW-0479">Metal-binding</keyword>
<evidence type="ECO:0000256" key="8">
    <source>
        <dbReference type="ARBA" id="ARBA00023159"/>
    </source>
</evidence>
<dbReference type="Proteomes" id="UP001162780">
    <property type="component" value="Chromosome"/>
</dbReference>
<dbReference type="InterPro" id="IPR000551">
    <property type="entry name" value="MerR-type_HTH_dom"/>
</dbReference>
<dbReference type="InterPro" id="IPR009061">
    <property type="entry name" value="DNA-bd_dom_put_sf"/>
</dbReference>
<feature type="domain" description="HTH merR-type" evidence="11">
    <location>
        <begin position="23"/>
        <end position="92"/>
    </location>
</feature>
<dbReference type="PANTHER" id="PTHR30204:SF69">
    <property type="entry name" value="MERR-FAMILY TRANSCRIPTIONAL REGULATOR"/>
    <property type="match status" value="1"/>
</dbReference>
<keyword evidence="9" id="KW-0804">Transcription</keyword>
<keyword evidence="5" id="KW-0476">Mercury</keyword>